<gene>
    <name evidence="2" type="ORF">J2S05_002727</name>
</gene>
<sequence length="135" mass="15140">MILNKLGVFLIKYGISFIAIIGMIYVGQQEQPFGLNVIQMNQLLSVLLMIVLVNMISVVGYEYLSGTYKEASPKAEIFGGLTFLLLLLFLFTYMKIDQESITTVLLFASPIVMIVKGLIRLIISKKSAQRTNELK</sequence>
<dbReference type="EMBL" id="JAUSUA010000004">
    <property type="protein sequence ID" value="MDQ0207918.1"/>
    <property type="molecule type" value="Genomic_DNA"/>
</dbReference>
<evidence type="ECO:0000313" key="2">
    <source>
        <dbReference type="EMBL" id="MDQ0207918.1"/>
    </source>
</evidence>
<evidence type="ECO:0000313" key="3">
    <source>
        <dbReference type="Proteomes" id="UP001225034"/>
    </source>
</evidence>
<keyword evidence="1" id="KW-1133">Transmembrane helix</keyword>
<proteinExistence type="predicted"/>
<keyword evidence="1" id="KW-0472">Membrane</keyword>
<keyword evidence="1" id="KW-0812">Transmembrane</keyword>
<organism evidence="2 3">
    <name type="scientific">Alkalicoccobacillus murimartini</name>
    <dbReference type="NCBI Taxonomy" id="171685"/>
    <lineage>
        <taxon>Bacteria</taxon>
        <taxon>Bacillati</taxon>
        <taxon>Bacillota</taxon>
        <taxon>Bacilli</taxon>
        <taxon>Bacillales</taxon>
        <taxon>Bacillaceae</taxon>
        <taxon>Alkalicoccobacillus</taxon>
    </lineage>
</organism>
<dbReference type="Proteomes" id="UP001225034">
    <property type="component" value="Unassembled WGS sequence"/>
</dbReference>
<protein>
    <submittedName>
        <fullName evidence="2">Prolipoprotein diacylglyceryltransferase</fullName>
    </submittedName>
</protein>
<evidence type="ECO:0000256" key="1">
    <source>
        <dbReference type="SAM" id="Phobius"/>
    </source>
</evidence>
<feature type="transmembrane region" description="Helical" evidence="1">
    <location>
        <begin position="100"/>
        <end position="123"/>
    </location>
</feature>
<keyword evidence="3" id="KW-1185">Reference proteome</keyword>
<comment type="caution">
    <text evidence="2">The sequence shown here is derived from an EMBL/GenBank/DDBJ whole genome shotgun (WGS) entry which is preliminary data.</text>
</comment>
<name>A0ABT9YJ78_9BACI</name>
<accession>A0ABT9YJ78</accession>
<feature type="transmembrane region" description="Helical" evidence="1">
    <location>
        <begin position="76"/>
        <end position="94"/>
    </location>
</feature>
<dbReference type="RefSeq" id="WP_306983589.1">
    <property type="nucleotide sequence ID" value="NZ_JAUSUA010000004.1"/>
</dbReference>
<feature type="transmembrane region" description="Helical" evidence="1">
    <location>
        <begin position="7"/>
        <end position="26"/>
    </location>
</feature>
<feature type="transmembrane region" description="Helical" evidence="1">
    <location>
        <begin position="46"/>
        <end position="64"/>
    </location>
</feature>
<reference evidence="2 3" key="1">
    <citation type="submission" date="2023-07" db="EMBL/GenBank/DDBJ databases">
        <title>Genomic Encyclopedia of Type Strains, Phase IV (KMG-IV): sequencing the most valuable type-strain genomes for metagenomic binning, comparative biology and taxonomic classification.</title>
        <authorList>
            <person name="Goeker M."/>
        </authorList>
    </citation>
    <scope>NUCLEOTIDE SEQUENCE [LARGE SCALE GENOMIC DNA]</scope>
    <source>
        <strain evidence="2 3">DSM 19154</strain>
    </source>
</reference>